<proteinExistence type="predicted"/>
<keyword evidence="5" id="KW-0539">Nucleus</keyword>
<keyword evidence="3" id="KW-0808">Transferase</keyword>
<evidence type="ECO:0000313" key="11">
    <source>
        <dbReference type="EMBL" id="KAG6416927.1"/>
    </source>
</evidence>
<dbReference type="GO" id="GO:0003723">
    <property type="term" value="F:RNA binding"/>
    <property type="evidence" value="ECO:0007669"/>
    <property type="project" value="UniProtKB-UniRule"/>
</dbReference>
<evidence type="ECO:0000256" key="1">
    <source>
        <dbReference type="ARBA" id="ARBA00004604"/>
    </source>
</evidence>
<dbReference type="GO" id="GO:0005730">
    <property type="term" value="C:nucleolus"/>
    <property type="evidence" value="ECO:0007669"/>
    <property type="project" value="UniProtKB-SubCell"/>
</dbReference>
<evidence type="ECO:0000256" key="9">
    <source>
        <dbReference type="SAM" id="MobiDB-lite"/>
    </source>
</evidence>
<dbReference type="Gene3D" id="1.10.10.10">
    <property type="entry name" value="Winged helix-like DNA-binding domain superfamily/Winged helix DNA-binding domain"/>
    <property type="match status" value="1"/>
</dbReference>
<dbReference type="PROSITE" id="PS50961">
    <property type="entry name" value="HTH_LA"/>
    <property type="match status" value="1"/>
</dbReference>
<accession>A0A8X8ZSU6</accession>
<dbReference type="GO" id="GO:0006396">
    <property type="term" value="P:RNA processing"/>
    <property type="evidence" value="ECO:0007669"/>
    <property type="project" value="InterPro"/>
</dbReference>
<feature type="compositionally biased region" description="Basic and acidic residues" evidence="9">
    <location>
        <begin position="406"/>
        <end position="418"/>
    </location>
</feature>
<gene>
    <name evidence="11" type="ORF">SASPL_124368</name>
</gene>
<dbReference type="InterPro" id="IPR002344">
    <property type="entry name" value="Lupus_La"/>
</dbReference>
<comment type="function">
    <text evidence="7">Binds to the 3' poly(U) terminus of nascent RNA polymerase III transcripts, protecting them from exonuclease digestion and facilitating their folding and maturation.</text>
</comment>
<evidence type="ECO:0000256" key="6">
    <source>
        <dbReference type="ARBA" id="ARBA00023315"/>
    </source>
</evidence>
<evidence type="ECO:0000256" key="8">
    <source>
        <dbReference type="PROSITE-ProRule" id="PRU00332"/>
    </source>
</evidence>
<keyword evidence="6" id="KW-0012">Acyltransferase</keyword>
<protein>
    <recommendedName>
        <fullName evidence="10">HTH La-type RNA-binding domain-containing protein</fullName>
    </recommendedName>
</protein>
<keyword evidence="4 8" id="KW-0694">RNA-binding</keyword>
<dbReference type="SUPFAM" id="SSF46785">
    <property type="entry name" value="Winged helix' DNA-binding domain"/>
    <property type="match status" value="1"/>
</dbReference>
<feature type="compositionally biased region" description="Polar residues" evidence="9">
    <location>
        <begin position="374"/>
        <end position="389"/>
    </location>
</feature>
<feature type="compositionally biased region" description="Basic and acidic residues" evidence="9">
    <location>
        <begin position="854"/>
        <end position="866"/>
    </location>
</feature>
<name>A0A8X8ZSU6_SALSN</name>
<dbReference type="InterPro" id="IPR023213">
    <property type="entry name" value="CAT-like_dom_sf"/>
</dbReference>
<dbReference type="InterPro" id="IPR036390">
    <property type="entry name" value="WH_DNA-bd_sf"/>
</dbReference>
<dbReference type="Gene3D" id="3.30.559.10">
    <property type="entry name" value="Chloramphenicol acetyltransferase-like domain"/>
    <property type="match status" value="2"/>
</dbReference>
<feature type="compositionally biased region" description="Basic and acidic residues" evidence="9">
    <location>
        <begin position="739"/>
        <end position="759"/>
    </location>
</feature>
<reference evidence="11" key="1">
    <citation type="submission" date="2018-01" db="EMBL/GenBank/DDBJ databases">
        <authorList>
            <person name="Mao J.F."/>
        </authorList>
    </citation>
    <scope>NUCLEOTIDE SEQUENCE</scope>
    <source>
        <strain evidence="11">Huo1</strain>
        <tissue evidence="11">Leaf</tissue>
    </source>
</reference>
<feature type="compositionally biased region" description="Basic and acidic residues" evidence="9">
    <location>
        <begin position="310"/>
        <end position="320"/>
    </location>
</feature>
<evidence type="ECO:0000259" key="10">
    <source>
        <dbReference type="PROSITE" id="PS50961"/>
    </source>
</evidence>
<dbReference type="EMBL" id="PNBA02000008">
    <property type="protein sequence ID" value="KAG6416927.1"/>
    <property type="molecule type" value="Genomic_DNA"/>
</dbReference>
<reference evidence="11" key="2">
    <citation type="submission" date="2020-08" db="EMBL/GenBank/DDBJ databases">
        <title>Plant Genome Project.</title>
        <authorList>
            <person name="Zhang R.-G."/>
        </authorList>
    </citation>
    <scope>NUCLEOTIDE SEQUENCE</scope>
    <source>
        <strain evidence="11">Huo1</strain>
        <tissue evidence="11">Leaf</tissue>
    </source>
</reference>
<feature type="region of interest" description="Disordered" evidence="9">
    <location>
        <begin position="739"/>
        <end position="893"/>
    </location>
</feature>
<organism evidence="11">
    <name type="scientific">Salvia splendens</name>
    <name type="common">Scarlet sage</name>
    <dbReference type="NCBI Taxonomy" id="180675"/>
    <lineage>
        <taxon>Eukaryota</taxon>
        <taxon>Viridiplantae</taxon>
        <taxon>Streptophyta</taxon>
        <taxon>Embryophyta</taxon>
        <taxon>Tracheophyta</taxon>
        <taxon>Spermatophyta</taxon>
        <taxon>Magnoliopsida</taxon>
        <taxon>eudicotyledons</taxon>
        <taxon>Gunneridae</taxon>
        <taxon>Pentapetalae</taxon>
        <taxon>asterids</taxon>
        <taxon>lamiids</taxon>
        <taxon>Lamiales</taxon>
        <taxon>Lamiaceae</taxon>
        <taxon>Nepetoideae</taxon>
        <taxon>Mentheae</taxon>
        <taxon>Salviinae</taxon>
        <taxon>Salvia</taxon>
        <taxon>Salvia subgen. Calosphace</taxon>
        <taxon>core Calosphace</taxon>
    </lineage>
</organism>
<dbReference type="Pfam" id="PF02458">
    <property type="entry name" value="Transferase"/>
    <property type="match status" value="1"/>
</dbReference>
<dbReference type="InterPro" id="IPR036388">
    <property type="entry name" value="WH-like_DNA-bd_sf"/>
</dbReference>
<evidence type="ECO:0000256" key="7">
    <source>
        <dbReference type="ARBA" id="ARBA00057261"/>
    </source>
</evidence>
<dbReference type="PRINTS" id="PR00302">
    <property type="entry name" value="LUPUSLA"/>
</dbReference>
<feature type="compositionally biased region" description="Polar residues" evidence="9">
    <location>
        <begin position="345"/>
        <end position="357"/>
    </location>
</feature>
<sequence>MPMLQELIVSPNRCCTGIHAATVVPPGVSAPKHQPLLIHVRVPDAHLKPAFSNFRFFDIFWIHFHPIRRLLFYNHPCSEAEFSNTILPNLKHTLSLTLQHFLPVAGNLLYPLHTGNFRPLIRYVSGRDFDELTGSHIRESDLLPHAAEEGNYKIAPLAAMQVTLFPCRGICVGLSNHHCLGDARSVPRFISAQAEMSIHNGDKQYLSCSSSLLFDKSVLGDANGADEKYWCERDHIIVAVESASLDPIMVMIEHILVRMARLHTRMDEYDRRQSSLASLALLEARIEASEQREAIAQPPPRPEPDPPDSDWQRGKEDTTRHRAVLTRATGVSSHPQLGFGDGPASRSTFHANPNGNSPWDRYGDYGGGQFSHGLHQTSPWDRANPTGQLQWDRDREDGIGVGQSSREPHHASPWDRDGPSGFGSRSRLHTAWDNPTLRPEIRSGRPAWDGEWGRLEGGGYSDTSRVDHVRFEHPRYDTPRLDQLIGYRACRRWLAAIPQIGLFRTAKTLEKPLLHPSQFTLQQAPALSLAAMAPLDDETAREVIRQVEFYFSDNNLPRDNFLMKTISESEDGMVSLSLLCSFSRMKGHLSLGDVKPEDVSEVTVQAVAETLKTSTFLKISDDGKKVGRVTELPKPEEVIKQADDRTIDASPLAYDVKLEQVESFFSHNVKVHSVWLPRHAADNRLLCGTTLIEFSSAFVTFLEGKKVFIVEVESSSLDPIKVMIEHILARMARLQTRMDEYDRRQSSRHTLRPDPEPPHSRAHSRPLEGPLPFTQPFAAVSVTTPPPPANAAFLGPPKGFRPNPSCASGPFRAGFTPQQSSTWELPPTSRERNSTWELPPSTRSQQLQPWGNRFPDHQSHNGHEAWDQLGQRQPAPPPPTYEPDPYRQPHSVPPEQLAYFGLSSYVQQQDSATEYHSWVHQQLPPQPVLDQPSPQQQLESGSQSILSVTETCVLLNEDTDECIADAKDDHSDVKNFFKYTKGEGKQLFRELDKESEWQLNSSTPLFQTSNTLSLSLTLKHYLPVATNLLYPLHTDASKPAFRYISGDFIPLTIAVSSLDFDELVANHAKESDQLYAGAGDPAG</sequence>
<evidence type="ECO:0000313" key="12">
    <source>
        <dbReference type="Proteomes" id="UP000298416"/>
    </source>
</evidence>
<dbReference type="InterPro" id="IPR051504">
    <property type="entry name" value="Plant_metabolite_acyltrans"/>
</dbReference>
<feature type="domain" description="HTH La-type RNA-binding" evidence="10">
    <location>
        <begin position="533"/>
        <end position="636"/>
    </location>
</feature>
<dbReference type="Proteomes" id="UP000298416">
    <property type="component" value="Unassembled WGS sequence"/>
</dbReference>
<keyword evidence="12" id="KW-1185">Reference proteome</keyword>
<comment type="caution">
    <text evidence="11">The sequence shown here is derived from an EMBL/GenBank/DDBJ whole genome shotgun (WGS) entry which is preliminary data.</text>
</comment>
<dbReference type="PANTHER" id="PTHR31625">
    <property type="match status" value="1"/>
</dbReference>
<evidence type="ECO:0000256" key="3">
    <source>
        <dbReference type="ARBA" id="ARBA00022679"/>
    </source>
</evidence>
<comment type="subcellular location">
    <subcellularLocation>
        <location evidence="1">Nucleus</location>
        <location evidence="1">Nucleolus</location>
    </subcellularLocation>
    <subcellularLocation>
        <location evidence="2">Nucleus</location>
        <location evidence="2">Nucleoplasm</location>
    </subcellularLocation>
</comment>
<dbReference type="GO" id="GO:0016747">
    <property type="term" value="F:acyltransferase activity, transferring groups other than amino-acyl groups"/>
    <property type="evidence" value="ECO:0007669"/>
    <property type="project" value="UniProtKB-ARBA"/>
</dbReference>
<evidence type="ECO:0000256" key="5">
    <source>
        <dbReference type="ARBA" id="ARBA00023242"/>
    </source>
</evidence>
<dbReference type="Pfam" id="PF05383">
    <property type="entry name" value="La"/>
    <property type="match status" value="1"/>
</dbReference>
<dbReference type="GO" id="GO:1990904">
    <property type="term" value="C:ribonucleoprotein complex"/>
    <property type="evidence" value="ECO:0007669"/>
    <property type="project" value="InterPro"/>
</dbReference>
<dbReference type="AlphaFoldDB" id="A0A8X8ZSU6"/>
<dbReference type="CDD" id="cd08030">
    <property type="entry name" value="LA_like_plant"/>
    <property type="match status" value="1"/>
</dbReference>
<dbReference type="FunFam" id="1.10.10.10:FF:000795">
    <property type="entry name" value="La protein 2"/>
    <property type="match status" value="1"/>
</dbReference>
<dbReference type="GO" id="GO:0005654">
    <property type="term" value="C:nucleoplasm"/>
    <property type="evidence" value="ECO:0007669"/>
    <property type="project" value="UniProtKB-SubCell"/>
</dbReference>
<feature type="region of interest" description="Disordered" evidence="9">
    <location>
        <begin position="290"/>
        <end position="438"/>
    </location>
</feature>
<dbReference type="SMART" id="SM00715">
    <property type="entry name" value="LA"/>
    <property type="match status" value="1"/>
</dbReference>
<evidence type="ECO:0000256" key="2">
    <source>
        <dbReference type="ARBA" id="ARBA00004642"/>
    </source>
</evidence>
<dbReference type="InterPro" id="IPR006630">
    <property type="entry name" value="La_HTH"/>
</dbReference>
<evidence type="ECO:0000256" key="4">
    <source>
        <dbReference type="ARBA" id="ARBA00022884"/>
    </source>
</evidence>